<dbReference type="PRINTS" id="PR00368">
    <property type="entry name" value="FADPNR"/>
</dbReference>
<dbReference type="SUPFAM" id="SSF51905">
    <property type="entry name" value="FAD/NAD(P)-binding domain"/>
    <property type="match status" value="1"/>
</dbReference>
<dbReference type="PANTHER" id="PTHR43539:SF78">
    <property type="entry name" value="FLAVIN-CONTAINING MONOOXYGENASE"/>
    <property type="match status" value="1"/>
</dbReference>
<dbReference type="GO" id="GO:0050660">
    <property type="term" value="F:flavin adenine dinucleotide binding"/>
    <property type="evidence" value="ECO:0007669"/>
    <property type="project" value="TreeGrafter"/>
</dbReference>
<proteinExistence type="predicted"/>
<comment type="caution">
    <text evidence="2">The sequence shown here is derived from an EMBL/GenBank/DDBJ whole genome shotgun (WGS) entry which is preliminary data.</text>
</comment>
<dbReference type="GO" id="GO:0004497">
    <property type="term" value="F:monooxygenase activity"/>
    <property type="evidence" value="ECO:0007669"/>
    <property type="project" value="TreeGrafter"/>
</dbReference>
<evidence type="ECO:0000313" key="2">
    <source>
        <dbReference type="EMBL" id="RDD85892.1"/>
    </source>
</evidence>
<dbReference type="RefSeq" id="WP_114531527.1">
    <property type="nucleotide sequence ID" value="NZ_QQBH01000022.1"/>
</dbReference>
<dbReference type="OrthoDB" id="7279140at2"/>
<dbReference type="InterPro" id="IPR036188">
    <property type="entry name" value="FAD/NAD-bd_sf"/>
</dbReference>
<dbReference type="InterPro" id="IPR050982">
    <property type="entry name" value="Auxin_biosynth/cation_transpt"/>
</dbReference>
<keyword evidence="1" id="KW-0560">Oxidoreductase</keyword>
<dbReference type="AlphaFoldDB" id="A0A369UYP0"/>
<evidence type="ECO:0000313" key="3">
    <source>
        <dbReference type="Proteomes" id="UP000253742"/>
    </source>
</evidence>
<dbReference type="Gene3D" id="3.50.50.60">
    <property type="entry name" value="FAD/NAD(P)-binding domain"/>
    <property type="match status" value="1"/>
</dbReference>
<organism evidence="2 3">
    <name type="scientific">Streptomyces parvulus</name>
    <dbReference type="NCBI Taxonomy" id="146923"/>
    <lineage>
        <taxon>Bacteria</taxon>
        <taxon>Bacillati</taxon>
        <taxon>Actinomycetota</taxon>
        <taxon>Actinomycetes</taxon>
        <taxon>Kitasatosporales</taxon>
        <taxon>Streptomycetaceae</taxon>
        <taxon>Streptomyces</taxon>
    </lineage>
</organism>
<name>A0A369UYP0_9ACTN</name>
<protein>
    <submittedName>
        <fullName evidence="2">FAD-dependent oxidoreductase</fullName>
    </submittedName>
</protein>
<dbReference type="PRINTS" id="PR00411">
    <property type="entry name" value="PNDRDTASEI"/>
</dbReference>
<accession>A0A369UYP0</accession>
<dbReference type="EMBL" id="QQBH01000022">
    <property type="protein sequence ID" value="RDD85892.1"/>
    <property type="molecule type" value="Genomic_DNA"/>
</dbReference>
<sequence length="493" mass="51526">MDDLSSDRLPVAVIGAGPVGLAAAAHLAERGVPFVVVEAGDAAATAVQAWSHIQLFSPWEFNTDPAARRLLVGAGWEEPDASALPTGGDLVKQYLQPLAEHPALASHIRYGAEVIAISRLGIDRLRTADRDSAPFVLRLANGEEVLARAVIDASGTWRQPNHVGANGLPAHGEQDAAAWINHGLPDVFGADRDQHVGRHTVVVGAGHSAANTLLALAELADSAPGTTITWAIRGADPAASFGGGSDDELPARGAIGSGLKMLVETGRVTLAPNFRTHAVRRLGDDPSHDQVELVSRGLDGTEQTLTADRIVAATGFRPDYRIVDELRLELDPIMSAPRALAPLIDPNQHSCGTVTPHGYRELAHPEPGYYTVGMKSYGRAPTFLMLTGYEQVRSIAAALAGDMEAAQSVELQLPETGVCSVTAGGEALALRLGLSKEQHEQLLHVTAKHLGTSATASDAVLSAATELGIDHTAALQLAAYAADMFDAPGASGC</sequence>
<reference evidence="2 3" key="1">
    <citation type="submission" date="2018-07" db="EMBL/GenBank/DDBJ databases">
        <title>Genome guided investigation of antibiotics producing actinomycetales strain isolated from a Macau mangrove ecosystem.</title>
        <authorList>
            <person name="Hu D."/>
        </authorList>
    </citation>
    <scope>NUCLEOTIDE SEQUENCE [LARGE SCALE GENOMIC DNA]</scope>
    <source>
        <strain evidence="2 3">2297</strain>
    </source>
</reference>
<dbReference type="PANTHER" id="PTHR43539">
    <property type="entry name" value="FLAVIN-BINDING MONOOXYGENASE-LIKE PROTEIN (AFU_ORTHOLOGUE AFUA_4G09220)"/>
    <property type="match status" value="1"/>
</dbReference>
<gene>
    <name evidence="2" type="ORF">DVZ84_27700</name>
</gene>
<evidence type="ECO:0000256" key="1">
    <source>
        <dbReference type="ARBA" id="ARBA00023002"/>
    </source>
</evidence>
<dbReference type="Pfam" id="PF13738">
    <property type="entry name" value="Pyr_redox_3"/>
    <property type="match status" value="1"/>
</dbReference>
<dbReference type="Proteomes" id="UP000253742">
    <property type="component" value="Unassembled WGS sequence"/>
</dbReference>